<proteinExistence type="inferred from homology"/>
<dbReference type="PANTHER" id="PTHR15350:SF5">
    <property type="entry name" value="COP9 SIGNALOSOME COMPLEX SUBUNIT 7"/>
    <property type="match status" value="1"/>
</dbReference>
<dbReference type="InterPro" id="IPR045237">
    <property type="entry name" value="COPS7/eIF3m"/>
</dbReference>
<evidence type="ECO:0000313" key="5">
    <source>
        <dbReference type="EMBL" id="KOS19444.1"/>
    </source>
</evidence>
<dbReference type="OrthoDB" id="10265275at2759"/>
<dbReference type="GO" id="GO:0008180">
    <property type="term" value="C:COP9 signalosome"/>
    <property type="evidence" value="ECO:0007669"/>
    <property type="project" value="UniProtKB-KW"/>
</dbReference>
<accession>A0A0M8N2U7</accession>
<feature type="domain" description="PCI" evidence="4">
    <location>
        <begin position="1"/>
        <end position="159"/>
    </location>
</feature>
<comment type="caution">
    <text evidence="5">The sequence shown here is derived from an EMBL/GenBank/DDBJ whole genome shotgun (WGS) entry which is preliminary data.</text>
</comment>
<keyword evidence="6" id="KW-1185">Reference proteome</keyword>
<dbReference type="Pfam" id="PF01399">
    <property type="entry name" value="PCI"/>
    <property type="match status" value="1"/>
</dbReference>
<dbReference type="PROSITE" id="PS50250">
    <property type="entry name" value="PCI"/>
    <property type="match status" value="1"/>
</dbReference>
<organism evidence="5 6">
    <name type="scientific">Escovopsis weberi</name>
    <dbReference type="NCBI Taxonomy" id="150374"/>
    <lineage>
        <taxon>Eukaryota</taxon>
        <taxon>Fungi</taxon>
        <taxon>Dikarya</taxon>
        <taxon>Ascomycota</taxon>
        <taxon>Pezizomycotina</taxon>
        <taxon>Sordariomycetes</taxon>
        <taxon>Hypocreomycetidae</taxon>
        <taxon>Hypocreales</taxon>
        <taxon>Hypocreaceae</taxon>
        <taxon>Escovopsis</taxon>
    </lineage>
</organism>
<feature type="compositionally biased region" description="Basic and acidic residues" evidence="3">
    <location>
        <begin position="274"/>
        <end position="284"/>
    </location>
</feature>
<feature type="region of interest" description="Disordered" evidence="3">
    <location>
        <begin position="264"/>
        <end position="291"/>
    </location>
</feature>
<dbReference type="Pfam" id="PF22061">
    <property type="entry name" value="CSN7_HB_subdom"/>
    <property type="match status" value="1"/>
</dbReference>
<dbReference type="PANTHER" id="PTHR15350">
    <property type="entry name" value="COP9 SIGNALOSOME COMPLEX SUBUNIT 7/DENDRITIC CELL PROTEIN GA17"/>
    <property type="match status" value="1"/>
</dbReference>
<dbReference type="SMART" id="SM00088">
    <property type="entry name" value="PINT"/>
    <property type="match status" value="1"/>
</dbReference>
<evidence type="ECO:0000256" key="1">
    <source>
        <dbReference type="ARBA" id="ARBA00008482"/>
    </source>
</evidence>
<feature type="region of interest" description="Disordered" evidence="3">
    <location>
        <begin position="201"/>
        <end position="252"/>
    </location>
</feature>
<comment type="similarity">
    <text evidence="1">Belongs to the CSN7/EIF3M family. CSN7 subfamily.</text>
</comment>
<keyword evidence="2" id="KW-0736">Signalosome</keyword>
<feature type="compositionally biased region" description="Basic and acidic residues" evidence="3">
    <location>
        <begin position="201"/>
        <end position="226"/>
    </location>
</feature>
<evidence type="ECO:0000256" key="2">
    <source>
        <dbReference type="ARBA" id="ARBA00022790"/>
    </source>
</evidence>
<sequence length="291" mass="31345">MEHAGALAALEPFLALSKSATGPRAAAELVTRATSDPHTFFFAELLHTPQIQALAASPEHEPALRLLRIFSHGLYQDYAAAAHDLPPLSEPQALKLRQLSLVSLARDRAALAYPALQAALRLDSPRDVEDLAVTAIHAGLLRATLDPARQLLRVSAIAPVRDIAPGAVPDMVHALQGWAARCSETLADLDAQIAAIHDAAARRGRDASSRREKQDRVLAEVREADSKMGAGGGGHSHFDRMQPYGRDALSRRGLNKRSILDSVKAAGDDSMDIDQPHLGDDKSKRASKRKM</sequence>
<reference evidence="5 6" key="1">
    <citation type="submission" date="2015-07" db="EMBL/GenBank/DDBJ databases">
        <title>The genome of the fungus Escovopsis weberi, a specialized disease agent of ant agriculture.</title>
        <authorList>
            <person name="de Man T.J."/>
            <person name="Stajich J.E."/>
            <person name="Kubicek C.P."/>
            <person name="Chenthamara K."/>
            <person name="Atanasova L."/>
            <person name="Druzhinina I.S."/>
            <person name="Birnbaum S."/>
            <person name="Barribeau S.M."/>
            <person name="Teiling C."/>
            <person name="Suen G."/>
            <person name="Currie C."/>
            <person name="Gerardo N.M."/>
        </authorList>
    </citation>
    <scope>NUCLEOTIDE SEQUENCE [LARGE SCALE GENOMIC DNA]</scope>
</reference>
<dbReference type="STRING" id="150374.A0A0M8N2U7"/>
<protein>
    <submittedName>
        <fullName evidence="5">COP9 signalosome complex subunit 7a</fullName>
    </submittedName>
</protein>
<evidence type="ECO:0000259" key="4">
    <source>
        <dbReference type="PROSITE" id="PS50250"/>
    </source>
</evidence>
<name>A0A0M8N2U7_ESCWE</name>
<gene>
    <name evidence="5" type="ORF">ESCO_000218</name>
</gene>
<evidence type="ECO:0000256" key="3">
    <source>
        <dbReference type="SAM" id="MobiDB-lite"/>
    </source>
</evidence>
<dbReference type="InterPro" id="IPR000717">
    <property type="entry name" value="PCI_dom"/>
</dbReference>
<dbReference type="Proteomes" id="UP000053831">
    <property type="component" value="Unassembled WGS sequence"/>
</dbReference>
<dbReference type="EMBL" id="LGSR01000020">
    <property type="protein sequence ID" value="KOS19444.1"/>
    <property type="molecule type" value="Genomic_DNA"/>
</dbReference>
<evidence type="ECO:0000313" key="6">
    <source>
        <dbReference type="Proteomes" id="UP000053831"/>
    </source>
</evidence>
<dbReference type="AlphaFoldDB" id="A0A0M8N2U7"/>